<dbReference type="Proteomes" id="UP000593563">
    <property type="component" value="Unassembled WGS sequence"/>
</dbReference>
<dbReference type="PANTHER" id="PTHR11165">
    <property type="entry name" value="SKP1"/>
    <property type="match status" value="1"/>
</dbReference>
<evidence type="ECO:0000256" key="2">
    <source>
        <dbReference type="ARBA" id="ARBA00009993"/>
    </source>
</evidence>
<dbReference type="Gene3D" id="3.30.710.10">
    <property type="entry name" value="Potassium Channel Kv1.1, Chain A"/>
    <property type="match status" value="1"/>
</dbReference>
<evidence type="ECO:0000313" key="5">
    <source>
        <dbReference type="EMBL" id="KAF1002695.1"/>
    </source>
</evidence>
<keyword evidence="3" id="KW-0833">Ubl conjugation pathway</keyword>
<dbReference type="InterPro" id="IPR011333">
    <property type="entry name" value="SKP1/BTB/POZ_sf"/>
</dbReference>
<dbReference type="InterPro" id="IPR001232">
    <property type="entry name" value="SKP1-like"/>
</dbReference>
<accession>A0A6L5BBB4</accession>
<feature type="region of interest" description="Disordered" evidence="4">
    <location>
        <begin position="260"/>
        <end position="279"/>
    </location>
</feature>
<comment type="caution">
    <text evidence="5">The sequence shown here is derived from an EMBL/GenBank/DDBJ whole genome shotgun (WGS) entry which is preliminary data.</text>
</comment>
<reference evidence="5" key="1">
    <citation type="submission" date="2020-01" db="EMBL/GenBank/DDBJ databases">
        <title>The Celery Genome Sequence Reveals Sequential Paleo-tetraploidization, Resistance Gene Elimination, Karyotype Evolution, and Functional Innovation in Apiales.</title>
        <authorList>
            <person name="Song X."/>
        </authorList>
    </citation>
    <scope>NUCLEOTIDE SEQUENCE</scope>
    <source>
        <tissue evidence="5">Leaf</tissue>
    </source>
</reference>
<dbReference type="AlphaFoldDB" id="A0A6L5BBB4"/>
<evidence type="ECO:0000313" key="6">
    <source>
        <dbReference type="Proteomes" id="UP000593563"/>
    </source>
</evidence>
<evidence type="ECO:0000256" key="1">
    <source>
        <dbReference type="ARBA" id="ARBA00004906"/>
    </source>
</evidence>
<dbReference type="GO" id="GO:0006511">
    <property type="term" value="P:ubiquitin-dependent protein catabolic process"/>
    <property type="evidence" value="ECO:0007669"/>
    <property type="project" value="InterPro"/>
</dbReference>
<dbReference type="UniPathway" id="UPA00143"/>
<evidence type="ECO:0008006" key="7">
    <source>
        <dbReference type="Google" id="ProtNLM"/>
    </source>
</evidence>
<dbReference type="EMBL" id="WRXP01000590">
    <property type="protein sequence ID" value="KAF1002695.1"/>
    <property type="molecule type" value="Genomic_DNA"/>
</dbReference>
<comment type="similarity">
    <text evidence="2">Belongs to the SKP1 family.</text>
</comment>
<name>A0A6L5BBB4_APIGR</name>
<feature type="non-terminal residue" evidence="5">
    <location>
        <position position="1"/>
    </location>
</feature>
<protein>
    <recommendedName>
        <fullName evidence="7">SKP1 component POZ domain-containing protein</fullName>
    </recommendedName>
</protein>
<dbReference type="GO" id="GO:0016567">
    <property type="term" value="P:protein ubiquitination"/>
    <property type="evidence" value="ECO:0007669"/>
    <property type="project" value="UniProtKB-UniPathway"/>
</dbReference>
<evidence type="ECO:0000256" key="3">
    <source>
        <dbReference type="ARBA" id="ARBA00022786"/>
    </source>
</evidence>
<dbReference type="SUPFAM" id="SSF81382">
    <property type="entry name" value="Skp1 dimerisation domain-like"/>
    <property type="match status" value="1"/>
</dbReference>
<dbReference type="InterPro" id="IPR016897">
    <property type="entry name" value="SKP1"/>
</dbReference>
<dbReference type="SUPFAM" id="SSF54695">
    <property type="entry name" value="POZ domain"/>
    <property type="match status" value="1"/>
</dbReference>
<feature type="compositionally biased region" description="Low complexity" evidence="4">
    <location>
        <begin position="260"/>
        <end position="275"/>
    </location>
</feature>
<gene>
    <name evidence="5" type="ORF">AG4045_024970</name>
</gene>
<dbReference type="GO" id="GO:0009867">
    <property type="term" value="P:jasmonic acid mediated signaling pathway"/>
    <property type="evidence" value="ECO:0007669"/>
    <property type="project" value="UniProtKB-ARBA"/>
</dbReference>
<evidence type="ECO:0000256" key="4">
    <source>
        <dbReference type="SAM" id="MobiDB-lite"/>
    </source>
</evidence>
<sequence length="337" mass="38095">EQNLSDNLVANTMSKAEREVKKPVAMESYAWIQTADGSVQEVEFEVAIACPRIRHEMESGAGTSKNNPITLPEKITPTTLSLVIDYCRFHAGRHSLQAHESFNENFLQRDARILLELLKLSSHLQLGKLFKDTKNALAEKICNKPTEEICRMLNPYLTEDLSKAKKSNLRECPKYETRTRLRKKLYSNRRESLVKNVEQLKDFLAGVNPSQDKDTREVDDLVSFVNGDGVWMVVWKMMLIIASEPTVAHCSLKDAKDINATDSANSSGSSSNTADLLGTQDESCNVKEDTFYDNLDPVKDAETTRMVEELARLLNLDPTQIYGDPEVDFHVTDYDKE</sequence>
<comment type="pathway">
    <text evidence="1">Protein modification; protein ubiquitination.</text>
</comment>
<keyword evidence="6" id="KW-1185">Reference proteome</keyword>
<organism evidence="5 6">
    <name type="scientific">Apium graveolens</name>
    <name type="common">Celery</name>
    <dbReference type="NCBI Taxonomy" id="4045"/>
    <lineage>
        <taxon>Eukaryota</taxon>
        <taxon>Viridiplantae</taxon>
        <taxon>Streptophyta</taxon>
        <taxon>Embryophyta</taxon>
        <taxon>Tracheophyta</taxon>
        <taxon>Spermatophyta</taxon>
        <taxon>Magnoliopsida</taxon>
        <taxon>eudicotyledons</taxon>
        <taxon>Gunneridae</taxon>
        <taxon>Pentapetalae</taxon>
        <taxon>asterids</taxon>
        <taxon>campanulids</taxon>
        <taxon>Apiales</taxon>
        <taxon>Apiaceae</taxon>
        <taxon>Apioideae</taxon>
        <taxon>apioid superclade</taxon>
        <taxon>Apieae</taxon>
        <taxon>Apium</taxon>
    </lineage>
</organism>
<dbReference type="SMART" id="SM00512">
    <property type="entry name" value="Skp1"/>
    <property type="match status" value="1"/>
</dbReference>
<proteinExistence type="inferred from homology"/>
<dbReference type="InterPro" id="IPR036296">
    <property type="entry name" value="SKP1-like_dim_sf"/>
</dbReference>